<dbReference type="InterPro" id="IPR058093">
    <property type="entry name" value="LA_2272-like"/>
</dbReference>
<evidence type="ECO:0000313" key="4">
    <source>
        <dbReference type="EMBL" id="KAA5412234.1"/>
    </source>
</evidence>
<gene>
    <name evidence="2" type="ORF">BcellWH2_00679</name>
    <name evidence="4" type="ORF">F2Y81_26460</name>
    <name evidence="3" type="ORF">F2Y86_26445</name>
    <name evidence="5" type="ORF">F2Y87_09965</name>
    <name evidence="6" type="ORF">RO785_09995</name>
</gene>
<evidence type="ECO:0000313" key="3">
    <source>
        <dbReference type="EMBL" id="KAA5402172.1"/>
    </source>
</evidence>
<dbReference type="STRING" id="246787.BcellWH2_00679"/>
<dbReference type="Proteomes" id="UP000448877">
    <property type="component" value="Unassembled WGS sequence"/>
</dbReference>
<evidence type="ECO:0000313" key="8">
    <source>
        <dbReference type="Proteomes" id="UP000325055"/>
    </source>
</evidence>
<keyword evidence="1" id="KW-0732">Signal</keyword>
<dbReference type="KEGG" id="bcel:BcellWH2_00679"/>
<dbReference type="EMBL" id="JAVSNH010000001">
    <property type="protein sequence ID" value="MDT4511309.1"/>
    <property type="molecule type" value="Genomic_DNA"/>
</dbReference>
<reference evidence="2 7" key="1">
    <citation type="journal article" date="2015" name="Science">
        <title>Genetic determinants of in vivo fitness and diet responsiveness in multiple human gut Bacteroides.</title>
        <authorList>
            <person name="Wu M."/>
            <person name="McNulty N.P."/>
            <person name="Rodionov D.A."/>
            <person name="Khoroshkin M.S."/>
            <person name="Griffin N.W."/>
            <person name="Cheng J."/>
            <person name="Latreille P."/>
            <person name="Kerstetter R.A."/>
            <person name="Terrapon N."/>
            <person name="Henrissat B."/>
            <person name="Osterman A.L."/>
            <person name="Gordon J.I."/>
        </authorList>
    </citation>
    <scope>NUCLEOTIDE SEQUENCE [LARGE SCALE GENOMIC DNA]</scope>
    <source>
        <strain evidence="2 7">WH2</strain>
    </source>
</reference>
<evidence type="ECO:0000313" key="6">
    <source>
        <dbReference type="EMBL" id="MDT4511309.1"/>
    </source>
</evidence>
<organism evidence="2 7">
    <name type="scientific">Bacteroides cellulosilyticus</name>
    <dbReference type="NCBI Taxonomy" id="246787"/>
    <lineage>
        <taxon>Bacteria</taxon>
        <taxon>Pseudomonadati</taxon>
        <taxon>Bacteroidota</taxon>
        <taxon>Bacteroidia</taxon>
        <taxon>Bacteroidales</taxon>
        <taxon>Bacteroidaceae</taxon>
        <taxon>Bacteroides</taxon>
    </lineage>
</organism>
<dbReference type="EMBL" id="VVYW01000039">
    <property type="protein sequence ID" value="KAA5402172.1"/>
    <property type="molecule type" value="Genomic_DNA"/>
</dbReference>
<dbReference type="GeneID" id="66307874"/>
<dbReference type="NCBIfam" id="NF047436">
    <property type="entry name" value="LA_2272_repeat"/>
    <property type="match status" value="2"/>
</dbReference>
<dbReference type="Proteomes" id="UP001266995">
    <property type="component" value="Unassembled WGS sequence"/>
</dbReference>
<evidence type="ECO:0000313" key="9">
    <source>
        <dbReference type="Proteomes" id="UP000448877"/>
    </source>
</evidence>
<evidence type="ECO:0000313" key="5">
    <source>
        <dbReference type="EMBL" id="KAA5419304.1"/>
    </source>
</evidence>
<dbReference type="EMBL" id="VVYX01000011">
    <property type="protein sequence ID" value="KAA5419304.1"/>
    <property type="molecule type" value="Genomic_DNA"/>
</dbReference>
<dbReference type="AlphaFoldDB" id="A0A0P0GLF5"/>
<dbReference type="Proteomes" id="UP000482653">
    <property type="component" value="Unassembled WGS sequence"/>
</dbReference>
<protein>
    <submittedName>
        <fullName evidence="2">Uncharacterized protein</fullName>
    </submittedName>
</protein>
<reference evidence="6" key="3">
    <citation type="submission" date="2023-08" db="EMBL/GenBank/DDBJ databases">
        <title>Reintroducing virulent viruses to syntetic microbiomes.</title>
        <authorList>
            <person name="Wilde J."/>
            <person name="Boyes R."/>
            <person name="Robinson A.V."/>
            <person name="Daisley B.A."/>
            <person name="Allen-Vercoe E."/>
        </authorList>
    </citation>
    <scope>NUCLEOTIDE SEQUENCE</scope>
    <source>
        <strain evidence="6">225I_12FAA</strain>
    </source>
</reference>
<dbReference type="PATRIC" id="fig|246787.4.peg.704"/>
<evidence type="ECO:0000313" key="10">
    <source>
        <dbReference type="Proteomes" id="UP000482653"/>
    </source>
</evidence>
<dbReference type="EMBL" id="VVYV01000076">
    <property type="protein sequence ID" value="KAA5412234.1"/>
    <property type="molecule type" value="Genomic_DNA"/>
</dbReference>
<dbReference type="Proteomes" id="UP000325055">
    <property type="component" value="Unassembled WGS sequence"/>
</dbReference>
<dbReference type="EMBL" id="CP012801">
    <property type="protein sequence ID" value="ALJ57946.1"/>
    <property type="molecule type" value="Genomic_DNA"/>
</dbReference>
<name>A0A0P0GLF5_9BACE</name>
<feature type="chain" id="PRO_5013461331" evidence="1">
    <location>
        <begin position="23"/>
        <end position="410"/>
    </location>
</feature>
<evidence type="ECO:0000313" key="2">
    <source>
        <dbReference type="EMBL" id="ALJ57946.1"/>
    </source>
</evidence>
<dbReference type="Proteomes" id="UP000061809">
    <property type="component" value="Chromosome"/>
</dbReference>
<sequence>MRRLFPSIIALLMVAGTLPAQTTDSPSTTKKDREPVGINLSLWKNMSTQQTDTVGSTCLNLGLFSSMNRLNGVGINLLGGVVLRDMNGVQITGLANLVGGSMRGVQIAGISNVNGNNLSGVSISGLVGITGNHAQGVIFSGLTNITGDNTSGVIIGGLLNISGENSSGVHLAGLANIAGESFNGITTSGLLNIVGQSLRGIQISGLGNITGEDMHGMQISGLGNVVGGSFTGAQLAPMNMAKSGKGLQIGLFNYYKENFDGFQLGLVNANPDTKVQLMLFGGNTTKLNVGARFKNKLFYTILGGGTHYLDFSDKFSASLFYRAGLELPLYKQLFISGDLGFQHIENFKNKDYGFPARLYALQARVNLEYRLTDRLGIFVTGGYGGSRYYNKGVTYDKGVILEGGVVLFKY</sequence>
<accession>A0A0P0GLF5</accession>
<dbReference type="eggNOG" id="COG3078">
    <property type="taxonomic scope" value="Bacteria"/>
</dbReference>
<proteinExistence type="predicted"/>
<evidence type="ECO:0000256" key="1">
    <source>
        <dbReference type="SAM" id="SignalP"/>
    </source>
</evidence>
<evidence type="ECO:0000313" key="7">
    <source>
        <dbReference type="Proteomes" id="UP000061809"/>
    </source>
</evidence>
<reference evidence="8 9" key="2">
    <citation type="journal article" date="2019" name="Nat. Med.">
        <title>A library of human gut bacterial isolates paired with longitudinal multiomics data enables mechanistic microbiome research.</title>
        <authorList>
            <person name="Poyet M."/>
            <person name="Groussin M."/>
            <person name="Gibbons S.M."/>
            <person name="Avila-Pacheco J."/>
            <person name="Jiang X."/>
            <person name="Kearney S.M."/>
            <person name="Perrotta A.R."/>
            <person name="Berdy B."/>
            <person name="Zhao S."/>
            <person name="Lieberman T.D."/>
            <person name="Swanson P.K."/>
            <person name="Smith M."/>
            <person name="Roesemann S."/>
            <person name="Alexander J.E."/>
            <person name="Rich S.A."/>
            <person name="Livny J."/>
            <person name="Vlamakis H."/>
            <person name="Clish C."/>
            <person name="Bullock K."/>
            <person name="Deik A."/>
            <person name="Scott J."/>
            <person name="Pierce K.A."/>
            <person name="Xavier R.J."/>
            <person name="Alm E.J."/>
        </authorList>
    </citation>
    <scope>NUCLEOTIDE SEQUENCE [LARGE SCALE GENOMIC DNA]</scope>
    <source>
        <strain evidence="4 9">BIOML-A6</strain>
        <strain evidence="3 8">BIOML-A7</strain>
        <strain evidence="5 10">BIOML-A8</strain>
    </source>
</reference>
<feature type="signal peptide" evidence="1">
    <location>
        <begin position="1"/>
        <end position="22"/>
    </location>
</feature>
<dbReference type="RefSeq" id="WP_029328275.1">
    <property type="nucleotide sequence ID" value="NZ_CABMLT010000023.1"/>
</dbReference>